<dbReference type="EMBL" id="CP029149">
    <property type="protein sequence ID" value="QHN65456.1"/>
    <property type="molecule type" value="Genomic_DNA"/>
</dbReference>
<keyword evidence="4" id="KW-0472">Membrane</keyword>
<proteinExistence type="predicted"/>
<comment type="subcellular location">
    <subcellularLocation>
        <location evidence="1">Membrane</location>
        <topology evidence="1">Multi-pass membrane protein</topology>
    </subcellularLocation>
</comment>
<dbReference type="Pfam" id="PF06271">
    <property type="entry name" value="RDD"/>
    <property type="match status" value="1"/>
</dbReference>
<organism evidence="6 7">
    <name type="scientific">Bergeyella cardium</name>
    <dbReference type="NCBI Taxonomy" id="1585976"/>
    <lineage>
        <taxon>Bacteria</taxon>
        <taxon>Pseudomonadati</taxon>
        <taxon>Bacteroidota</taxon>
        <taxon>Flavobacteriia</taxon>
        <taxon>Flavobacteriales</taxon>
        <taxon>Weeksellaceae</taxon>
        <taxon>Bergeyella</taxon>
    </lineage>
</organism>
<dbReference type="InterPro" id="IPR010432">
    <property type="entry name" value="RDD"/>
</dbReference>
<evidence type="ECO:0000256" key="3">
    <source>
        <dbReference type="ARBA" id="ARBA00022989"/>
    </source>
</evidence>
<dbReference type="OrthoDB" id="9814143at2"/>
<sequence>MNEIEINTSQNVNIKFKTASIGERILAFIIDILIKGLYATVFLYFFGEMMYEFSRIVEEWVYITVILLLFSPIWFYSLICEMMFEGRTFGKMLLGLKVVKIDGYQASFGDYLTRWIFCIIDIYTNAGIVGVLSIIISKNNQRLGGMISGTAVISTKNNINISHTIFQNISTDYTPAFPQVITLSDNDIRIIKENFQKAIKVYDPAVIRKLSEKIESVTSIKRNTQEYTEQQFIRKVLQDYNYFTGKEN</sequence>
<dbReference type="KEGG" id="bcad:DBX24_05960"/>
<dbReference type="RefSeq" id="WP_160224277.1">
    <property type="nucleotide sequence ID" value="NZ_CP029149.1"/>
</dbReference>
<name>A0A6P1QTM4_9FLAO</name>
<keyword evidence="3" id="KW-1133">Transmembrane helix</keyword>
<evidence type="ECO:0000313" key="6">
    <source>
        <dbReference type="EMBL" id="QHN65456.1"/>
    </source>
</evidence>
<dbReference type="Proteomes" id="UP000464318">
    <property type="component" value="Chromosome"/>
</dbReference>
<dbReference type="GO" id="GO:0016020">
    <property type="term" value="C:membrane"/>
    <property type="evidence" value="ECO:0007669"/>
    <property type="project" value="UniProtKB-SubCell"/>
</dbReference>
<evidence type="ECO:0000256" key="2">
    <source>
        <dbReference type="ARBA" id="ARBA00022692"/>
    </source>
</evidence>
<evidence type="ECO:0000313" key="7">
    <source>
        <dbReference type="Proteomes" id="UP000464318"/>
    </source>
</evidence>
<evidence type="ECO:0000256" key="1">
    <source>
        <dbReference type="ARBA" id="ARBA00004141"/>
    </source>
</evidence>
<gene>
    <name evidence="6" type="ORF">DBX24_05960</name>
</gene>
<accession>A0A6P1QTM4</accession>
<feature type="domain" description="RDD" evidence="5">
    <location>
        <begin position="18"/>
        <end position="143"/>
    </location>
</feature>
<keyword evidence="2" id="KW-0812">Transmembrane</keyword>
<evidence type="ECO:0000256" key="4">
    <source>
        <dbReference type="ARBA" id="ARBA00023136"/>
    </source>
</evidence>
<evidence type="ECO:0000259" key="5">
    <source>
        <dbReference type="Pfam" id="PF06271"/>
    </source>
</evidence>
<dbReference type="AlphaFoldDB" id="A0A6P1QTM4"/>
<dbReference type="PANTHER" id="PTHR38480">
    <property type="entry name" value="SLR0254 PROTEIN"/>
    <property type="match status" value="1"/>
</dbReference>
<reference evidence="6 7" key="1">
    <citation type="submission" date="2018-04" db="EMBL/GenBank/DDBJ databases">
        <title>Characteristic and Complete Genome Sequencing of A Novel Member of Infective Endocarditis Causative Bacteria: Bergeyella cardium QL-PH.</title>
        <authorList>
            <person name="Pan H."/>
            <person name="Sun E."/>
            <person name="Zhang Y."/>
        </authorList>
    </citation>
    <scope>NUCLEOTIDE SEQUENCE [LARGE SCALE GENOMIC DNA]</scope>
    <source>
        <strain evidence="6 7">HPQL</strain>
    </source>
</reference>
<keyword evidence="7" id="KW-1185">Reference proteome</keyword>
<dbReference type="PANTHER" id="PTHR38480:SF1">
    <property type="entry name" value="SLR0254 PROTEIN"/>
    <property type="match status" value="1"/>
</dbReference>
<protein>
    <submittedName>
        <fullName evidence="6">RDD family protein</fullName>
    </submittedName>
</protein>